<gene>
    <name evidence="3" type="ORF">EPK99_14420</name>
</gene>
<dbReference type="RefSeq" id="WP_128443779.1">
    <property type="nucleotide sequence ID" value="NZ_SBIP01000003.1"/>
</dbReference>
<evidence type="ECO:0000313" key="3">
    <source>
        <dbReference type="EMBL" id="RWX76863.1"/>
    </source>
</evidence>
<proteinExistence type="predicted"/>
<reference evidence="3 4" key="1">
    <citation type="submission" date="2019-01" db="EMBL/GenBank/DDBJ databases">
        <title>The draft genome of Rhizobium sp. 24NR.</title>
        <authorList>
            <person name="Liu L."/>
            <person name="Liang L."/>
            <person name="Shi S."/>
            <person name="Xu L."/>
            <person name="Wang X."/>
            <person name="Li L."/>
            <person name="Zhang X."/>
        </authorList>
    </citation>
    <scope>NUCLEOTIDE SEQUENCE [LARGE SCALE GENOMIC DNA]</scope>
    <source>
        <strain evidence="3 4">24NR</strain>
    </source>
</reference>
<dbReference type="GO" id="GO:0006417">
    <property type="term" value="P:regulation of translation"/>
    <property type="evidence" value="ECO:0007669"/>
    <property type="project" value="TreeGrafter"/>
</dbReference>
<dbReference type="InterPro" id="IPR051474">
    <property type="entry name" value="Anti-sigma-K/W_factor"/>
</dbReference>
<comment type="caution">
    <text evidence="3">The sequence shown here is derived from an EMBL/GenBank/DDBJ whole genome shotgun (WGS) entry which is preliminary data.</text>
</comment>
<dbReference type="OrthoDB" id="9816387at2"/>
<accession>A0A3S3RG40</accession>
<dbReference type="GO" id="GO:0005886">
    <property type="term" value="C:plasma membrane"/>
    <property type="evidence" value="ECO:0007669"/>
    <property type="project" value="InterPro"/>
</dbReference>
<feature type="region of interest" description="Disordered" evidence="1">
    <location>
        <begin position="223"/>
        <end position="242"/>
    </location>
</feature>
<dbReference type="Proteomes" id="UP000287687">
    <property type="component" value="Unassembled WGS sequence"/>
</dbReference>
<evidence type="ECO:0000313" key="4">
    <source>
        <dbReference type="Proteomes" id="UP000287687"/>
    </source>
</evidence>
<keyword evidence="4" id="KW-1185">Reference proteome</keyword>
<protein>
    <submittedName>
        <fullName evidence="3">Anti-sigma factor</fullName>
    </submittedName>
</protein>
<dbReference type="PANTHER" id="PTHR37461">
    <property type="entry name" value="ANTI-SIGMA-K FACTOR RSKA"/>
    <property type="match status" value="1"/>
</dbReference>
<evidence type="ECO:0000256" key="1">
    <source>
        <dbReference type="SAM" id="MobiDB-lite"/>
    </source>
</evidence>
<feature type="domain" description="Anti-sigma K factor RskA C-terminal" evidence="2">
    <location>
        <begin position="111"/>
        <end position="233"/>
    </location>
</feature>
<dbReference type="EMBL" id="SBIP01000003">
    <property type="protein sequence ID" value="RWX76863.1"/>
    <property type="molecule type" value="Genomic_DNA"/>
</dbReference>
<dbReference type="GO" id="GO:0016989">
    <property type="term" value="F:sigma factor antagonist activity"/>
    <property type="evidence" value="ECO:0007669"/>
    <property type="project" value="TreeGrafter"/>
</dbReference>
<dbReference type="InterPro" id="IPR018764">
    <property type="entry name" value="RskA_C"/>
</dbReference>
<organism evidence="3 4">
    <name type="scientific">Neorhizobium lilium</name>
    <dbReference type="NCBI Taxonomy" id="2503024"/>
    <lineage>
        <taxon>Bacteria</taxon>
        <taxon>Pseudomonadati</taxon>
        <taxon>Pseudomonadota</taxon>
        <taxon>Alphaproteobacteria</taxon>
        <taxon>Hyphomicrobiales</taxon>
        <taxon>Rhizobiaceae</taxon>
        <taxon>Rhizobium/Agrobacterium group</taxon>
        <taxon>Neorhizobium</taxon>
    </lineage>
</organism>
<evidence type="ECO:0000259" key="2">
    <source>
        <dbReference type="Pfam" id="PF10099"/>
    </source>
</evidence>
<name>A0A3S3RG40_9HYPH</name>
<dbReference type="AlphaFoldDB" id="A0A3S3RG40"/>
<dbReference type="Pfam" id="PF10099">
    <property type="entry name" value="RskA_C"/>
    <property type="match status" value="1"/>
</dbReference>
<sequence length="242" mass="25413">MTTTSDDSEPDGPRDDLLAGEYVLGVLSLEDRRRVEARLRQEPALAAAVARWEDNLSALNAEYAEVTPPAETYARIESRLFGTSAGTSSSAVSLWNSLLLWRSLAFACSAALVAYLAYNGEWIGGSIPSTPLVAELSGQQEGSLTLMAHYDADSGRLQLAPVSVGPAQQHSLELWLVPGGDDPAISLGVLPQTGEGAVDVPPQLRPRLGEGVTFAVSLEPLGGSPNGARTGPIVAVGQARRP</sequence>
<dbReference type="PANTHER" id="PTHR37461:SF1">
    <property type="entry name" value="ANTI-SIGMA-K FACTOR RSKA"/>
    <property type="match status" value="1"/>
</dbReference>